<proteinExistence type="predicted"/>
<protein>
    <submittedName>
        <fullName evidence="1">Predicted protein</fullName>
    </submittedName>
</protein>
<dbReference type="KEGG" id="mpp:MICPUCDRAFT_58019"/>
<reference evidence="1 2" key="1">
    <citation type="journal article" date="2009" name="Science">
        <title>Green evolution and dynamic adaptations revealed by genomes of the marine picoeukaryotes Micromonas.</title>
        <authorList>
            <person name="Worden A.Z."/>
            <person name="Lee J.H."/>
            <person name="Mock T."/>
            <person name="Rouze P."/>
            <person name="Simmons M.P."/>
            <person name="Aerts A.L."/>
            <person name="Allen A.E."/>
            <person name="Cuvelier M.L."/>
            <person name="Derelle E."/>
            <person name="Everett M.V."/>
            <person name="Foulon E."/>
            <person name="Grimwood J."/>
            <person name="Gundlach H."/>
            <person name="Henrissat B."/>
            <person name="Napoli C."/>
            <person name="McDonald S.M."/>
            <person name="Parker M.S."/>
            <person name="Rombauts S."/>
            <person name="Salamov A."/>
            <person name="Von Dassow P."/>
            <person name="Badger J.H."/>
            <person name="Coutinho P.M."/>
            <person name="Demir E."/>
            <person name="Dubchak I."/>
            <person name="Gentemann C."/>
            <person name="Eikrem W."/>
            <person name="Gready J.E."/>
            <person name="John U."/>
            <person name="Lanier W."/>
            <person name="Lindquist E.A."/>
            <person name="Lucas S."/>
            <person name="Mayer K.F."/>
            <person name="Moreau H."/>
            <person name="Not F."/>
            <person name="Otillar R."/>
            <person name="Panaud O."/>
            <person name="Pangilinan J."/>
            <person name="Paulsen I."/>
            <person name="Piegu B."/>
            <person name="Poliakov A."/>
            <person name="Robbens S."/>
            <person name="Schmutz J."/>
            <person name="Toulza E."/>
            <person name="Wyss T."/>
            <person name="Zelensky A."/>
            <person name="Zhou K."/>
            <person name="Armbrust E.V."/>
            <person name="Bhattacharya D."/>
            <person name="Goodenough U.W."/>
            <person name="Van de Peer Y."/>
            <person name="Grigoriev I.V."/>
        </authorList>
    </citation>
    <scope>NUCLEOTIDE SEQUENCE [LARGE SCALE GENOMIC DNA]</scope>
    <source>
        <strain evidence="1 2">CCMP1545</strain>
    </source>
</reference>
<organism evidence="2">
    <name type="scientific">Micromonas pusilla (strain CCMP1545)</name>
    <name type="common">Picoplanktonic green alga</name>
    <dbReference type="NCBI Taxonomy" id="564608"/>
    <lineage>
        <taxon>Eukaryota</taxon>
        <taxon>Viridiplantae</taxon>
        <taxon>Chlorophyta</taxon>
        <taxon>Mamiellophyceae</taxon>
        <taxon>Mamiellales</taxon>
        <taxon>Mamiellaceae</taxon>
        <taxon>Micromonas</taxon>
    </lineage>
</organism>
<evidence type="ECO:0000313" key="1">
    <source>
        <dbReference type="EMBL" id="EEH57295.1"/>
    </source>
</evidence>
<gene>
    <name evidence="1" type="ORF">MICPUCDRAFT_58019</name>
</gene>
<evidence type="ECO:0000313" key="2">
    <source>
        <dbReference type="Proteomes" id="UP000001876"/>
    </source>
</evidence>
<dbReference type="EMBL" id="GG663739">
    <property type="protein sequence ID" value="EEH57295.1"/>
    <property type="molecule type" value="Genomic_DNA"/>
</dbReference>
<keyword evidence="2" id="KW-1185">Reference proteome</keyword>
<sequence length="107" mass="12211">MSYEDAHAIIRRSRPQANPYQVSWDIARSRLLAERLEDIYLYTQVDGGGNSIDQKGDWIKRDVEAAEIGVIRQIFERGVEADLGLVSALCEMGCPRAEEEKKEEKKK</sequence>
<accession>C1MTC4</accession>
<name>C1MTC4_MICPC</name>
<dbReference type="AlphaFoldDB" id="C1MTC4"/>
<dbReference type="GeneID" id="9683903"/>
<dbReference type="RefSeq" id="XP_003058840.1">
    <property type="nucleotide sequence ID" value="XM_003058794.1"/>
</dbReference>
<dbReference type="Proteomes" id="UP000001876">
    <property type="component" value="Unassembled WGS sequence"/>
</dbReference>